<feature type="transmembrane region" description="Helical" evidence="5">
    <location>
        <begin position="291"/>
        <end position="313"/>
    </location>
</feature>
<comment type="subcellular location">
    <subcellularLocation>
        <location evidence="1">Membrane</location>
        <topology evidence="1">Multi-pass membrane protein</topology>
    </subcellularLocation>
</comment>
<dbReference type="PANTHER" id="PTHR37422">
    <property type="entry name" value="TEICHURONIC ACID BIOSYNTHESIS PROTEIN TUAE"/>
    <property type="match status" value="1"/>
</dbReference>
<feature type="transmembrane region" description="Helical" evidence="5">
    <location>
        <begin position="179"/>
        <end position="195"/>
    </location>
</feature>
<evidence type="ECO:0000256" key="2">
    <source>
        <dbReference type="ARBA" id="ARBA00022692"/>
    </source>
</evidence>
<evidence type="ECO:0000256" key="3">
    <source>
        <dbReference type="ARBA" id="ARBA00022989"/>
    </source>
</evidence>
<evidence type="ECO:0000256" key="4">
    <source>
        <dbReference type="ARBA" id="ARBA00023136"/>
    </source>
</evidence>
<dbReference type="InterPro" id="IPR007016">
    <property type="entry name" value="O-antigen_ligase-rel_domated"/>
</dbReference>
<gene>
    <name evidence="7" type="ORF">LCGC14_2196540</name>
</gene>
<feature type="transmembrane region" description="Helical" evidence="5">
    <location>
        <begin position="152"/>
        <end position="172"/>
    </location>
</feature>
<keyword evidence="4 5" id="KW-0472">Membrane</keyword>
<dbReference type="InterPro" id="IPR051533">
    <property type="entry name" value="WaaL-like"/>
</dbReference>
<dbReference type="PANTHER" id="PTHR37422:SF17">
    <property type="entry name" value="O-ANTIGEN LIGASE"/>
    <property type="match status" value="1"/>
</dbReference>
<accession>A0A0F9GDT7</accession>
<proteinExistence type="predicted"/>
<keyword evidence="3 5" id="KW-1133">Transmembrane helix</keyword>
<sequence length="372" mass="41022">MISTTQRVDKLVAFLAGCVVAAALTNSLFSLTEDPSRGFDLHYADILLIPLIVSGFAFKKLRKPDIALTMLSAVIIVGAIWSEDRSLTSYTAIKFSLIILTFSSLRSTLRSQVKIFFVPIIISALVSLGVAGYQLIWLDVPRAYGISGNPNLLAGLGMVLMVSGNAIGPLIISTTGTRGILIALLAVLPITYFTLGRKLTIMTYLLVVLSIILTTYYFGTYTRITSVPIGIVERIPETIKDLAPIKRAFSTQIADERVQLSQNTIQNIKENFWFGTGFDTQTSLERNPHNIYLIFLSELGFILGTIAIAILILRSIGSPPLIAILIVGFFDHYWITTAQGLYLFSGLLALNKWRPKEYWNKTLEPALVEHGD</sequence>
<feature type="transmembrane region" description="Helical" evidence="5">
    <location>
        <begin position="117"/>
        <end position="137"/>
    </location>
</feature>
<feature type="transmembrane region" description="Helical" evidence="5">
    <location>
        <begin position="201"/>
        <end position="219"/>
    </location>
</feature>
<dbReference type="EMBL" id="LAZR01028857">
    <property type="protein sequence ID" value="KKL61312.1"/>
    <property type="molecule type" value="Genomic_DNA"/>
</dbReference>
<feature type="transmembrane region" description="Helical" evidence="5">
    <location>
        <begin position="333"/>
        <end position="351"/>
    </location>
</feature>
<evidence type="ECO:0000256" key="1">
    <source>
        <dbReference type="ARBA" id="ARBA00004141"/>
    </source>
</evidence>
<feature type="transmembrane region" description="Helical" evidence="5">
    <location>
        <begin position="65"/>
        <end position="81"/>
    </location>
</feature>
<dbReference type="GO" id="GO:0016020">
    <property type="term" value="C:membrane"/>
    <property type="evidence" value="ECO:0007669"/>
    <property type="project" value="UniProtKB-SubCell"/>
</dbReference>
<evidence type="ECO:0000313" key="7">
    <source>
        <dbReference type="EMBL" id="KKL61312.1"/>
    </source>
</evidence>
<feature type="transmembrane region" description="Helical" evidence="5">
    <location>
        <begin position="87"/>
        <end position="105"/>
    </location>
</feature>
<reference evidence="7" key="1">
    <citation type="journal article" date="2015" name="Nature">
        <title>Complex archaea that bridge the gap between prokaryotes and eukaryotes.</title>
        <authorList>
            <person name="Spang A."/>
            <person name="Saw J.H."/>
            <person name="Jorgensen S.L."/>
            <person name="Zaremba-Niedzwiedzka K."/>
            <person name="Martijn J."/>
            <person name="Lind A.E."/>
            <person name="van Eijk R."/>
            <person name="Schleper C."/>
            <person name="Guy L."/>
            <person name="Ettema T.J."/>
        </authorList>
    </citation>
    <scope>NUCLEOTIDE SEQUENCE</scope>
</reference>
<evidence type="ECO:0000259" key="6">
    <source>
        <dbReference type="Pfam" id="PF04932"/>
    </source>
</evidence>
<keyword evidence="2 5" id="KW-0812">Transmembrane</keyword>
<feature type="transmembrane region" description="Helical" evidence="5">
    <location>
        <begin position="41"/>
        <end position="58"/>
    </location>
</feature>
<feature type="domain" description="O-antigen ligase-related" evidence="6">
    <location>
        <begin position="170"/>
        <end position="305"/>
    </location>
</feature>
<organism evidence="7">
    <name type="scientific">marine sediment metagenome</name>
    <dbReference type="NCBI Taxonomy" id="412755"/>
    <lineage>
        <taxon>unclassified sequences</taxon>
        <taxon>metagenomes</taxon>
        <taxon>ecological metagenomes</taxon>
    </lineage>
</organism>
<evidence type="ECO:0000256" key="5">
    <source>
        <dbReference type="SAM" id="Phobius"/>
    </source>
</evidence>
<feature type="transmembrane region" description="Helical" evidence="5">
    <location>
        <begin position="12"/>
        <end position="29"/>
    </location>
</feature>
<comment type="caution">
    <text evidence="7">The sequence shown here is derived from an EMBL/GenBank/DDBJ whole genome shotgun (WGS) entry which is preliminary data.</text>
</comment>
<protein>
    <recommendedName>
        <fullName evidence="6">O-antigen ligase-related domain-containing protein</fullName>
    </recommendedName>
</protein>
<dbReference type="Pfam" id="PF04932">
    <property type="entry name" value="Wzy_C"/>
    <property type="match status" value="1"/>
</dbReference>
<name>A0A0F9GDT7_9ZZZZ</name>
<dbReference type="AlphaFoldDB" id="A0A0F9GDT7"/>